<evidence type="ECO:0000256" key="5">
    <source>
        <dbReference type="ARBA" id="ARBA00022676"/>
    </source>
</evidence>
<protein>
    <recommendedName>
        <fullName evidence="4 10">4-alpha-glucanotransferase</fullName>
        <ecNumber evidence="3 10">2.4.1.25</ecNumber>
    </recommendedName>
    <alternativeName>
        <fullName evidence="8 10">Amylomaltase</fullName>
    </alternativeName>
    <alternativeName>
        <fullName evidence="9 10">Disproportionating enzyme</fullName>
    </alternativeName>
</protein>
<dbReference type="eggNOG" id="COG1640">
    <property type="taxonomic scope" value="Bacteria"/>
</dbReference>
<feature type="domain" description="MalQ N-terminal beta-sandwich" evidence="11">
    <location>
        <begin position="66"/>
        <end position="162"/>
    </location>
</feature>
<dbReference type="InterPro" id="IPR003385">
    <property type="entry name" value="Glyco_hydro_77"/>
</dbReference>
<evidence type="ECO:0000256" key="1">
    <source>
        <dbReference type="ARBA" id="ARBA00000439"/>
    </source>
</evidence>
<dbReference type="InterPro" id="IPR017853">
    <property type="entry name" value="GH"/>
</dbReference>
<evidence type="ECO:0000256" key="2">
    <source>
        <dbReference type="ARBA" id="ARBA00005684"/>
    </source>
</evidence>
<dbReference type="InterPro" id="IPR048458">
    <property type="entry name" value="MalQ_N"/>
</dbReference>
<evidence type="ECO:0000256" key="10">
    <source>
        <dbReference type="RuleBase" id="RU361207"/>
    </source>
</evidence>
<dbReference type="PANTHER" id="PTHR32438:SF5">
    <property type="entry name" value="4-ALPHA-GLUCANOTRANSFERASE DPE1, CHLOROPLASTIC_AMYLOPLASTIC"/>
    <property type="match status" value="1"/>
</dbReference>
<comment type="caution">
    <text evidence="12">The sequence shown here is derived from an EMBL/GenBank/DDBJ whole genome shotgun (WGS) entry which is preliminary data.</text>
</comment>
<dbReference type="EC" id="2.4.1.25" evidence="3 10"/>
<dbReference type="AlphaFoldDB" id="W7Q6N8"/>
<dbReference type="Pfam" id="PF21226">
    <property type="entry name" value="MalQ_N"/>
    <property type="match status" value="1"/>
</dbReference>
<dbReference type="GO" id="GO:0005975">
    <property type="term" value="P:carbohydrate metabolic process"/>
    <property type="evidence" value="ECO:0007669"/>
    <property type="project" value="InterPro"/>
</dbReference>
<evidence type="ECO:0000313" key="13">
    <source>
        <dbReference type="Proteomes" id="UP000019276"/>
    </source>
</evidence>
<evidence type="ECO:0000256" key="8">
    <source>
        <dbReference type="ARBA" id="ARBA00031423"/>
    </source>
</evidence>
<dbReference type="GO" id="GO:0004134">
    <property type="term" value="F:4-alpha-glucanotransferase activity"/>
    <property type="evidence" value="ECO:0007669"/>
    <property type="project" value="UniProtKB-EC"/>
</dbReference>
<dbReference type="Proteomes" id="UP000019276">
    <property type="component" value="Unassembled WGS sequence"/>
</dbReference>
<comment type="catalytic activity">
    <reaction evidence="1 10">
        <text>Transfers a segment of a (1-&gt;4)-alpha-D-glucan to a new position in an acceptor, which may be glucose or a (1-&gt;4)-alpha-D-glucan.</text>
        <dbReference type="EC" id="2.4.1.25"/>
    </reaction>
</comment>
<dbReference type="EMBL" id="ARZY01000046">
    <property type="protein sequence ID" value="EWH08459.1"/>
    <property type="molecule type" value="Genomic_DNA"/>
</dbReference>
<dbReference type="OrthoDB" id="9763489at2"/>
<evidence type="ECO:0000256" key="9">
    <source>
        <dbReference type="ARBA" id="ARBA00031501"/>
    </source>
</evidence>
<evidence type="ECO:0000256" key="7">
    <source>
        <dbReference type="ARBA" id="ARBA00023277"/>
    </source>
</evidence>
<comment type="similarity">
    <text evidence="2 10">Belongs to the disproportionating enzyme family.</text>
</comment>
<dbReference type="RefSeq" id="WP_035016238.1">
    <property type="nucleotide sequence ID" value="NZ_ARZY01000046.1"/>
</dbReference>
<dbReference type="PATRIC" id="fig|1328313.3.peg.3551"/>
<reference evidence="12 13" key="1">
    <citation type="journal article" date="2014" name="Genome Announc.">
        <title>Draft Genome Sequence of the Agar-Degrading Bacterium Catenovulum sp. Strain DS-2, Isolated from Intestines of Haliotis diversicolor.</title>
        <authorList>
            <person name="Shan D."/>
            <person name="Li X."/>
            <person name="Gu Z."/>
            <person name="Wei G."/>
            <person name="Gao Z."/>
            <person name="Shao Z."/>
        </authorList>
    </citation>
    <scope>NUCLEOTIDE SEQUENCE [LARGE SCALE GENOMIC DNA]</scope>
    <source>
        <strain evidence="12 13">DS-2</strain>
    </source>
</reference>
<keyword evidence="5 10" id="KW-0328">Glycosyltransferase</keyword>
<accession>W7Q6N8</accession>
<dbReference type="NCBIfam" id="TIGR00217">
    <property type="entry name" value="malQ"/>
    <property type="match status" value="1"/>
</dbReference>
<dbReference type="SUPFAM" id="SSF51445">
    <property type="entry name" value="(Trans)glycosidases"/>
    <property type="match status" value="1"/>
</dbReference>
<proteinExistence type="inferred from homology"/>
<dbReference type="PANTHER" id="PTHR32438">
    <property type="entry name" value="4-ALPHA-GLUCANOTRANSFERASE DPE1, CHLOROPLASTIC/AMYLOPLASTIC"/>
    <property type="match status" value="1"/>
</dbReference>
<keyword evidence="7 10" id="KW-0119">Carbohydrate metabolism</keyword>
<name>W7Q6N8_9ALTE</name>
<sequence>MSAILQLAEFLGIQSSYHDIWGKEVFATDQTRSALLNAMGFDIKSDKDASDALIQLQLQQWQQALEPVYIIAAEAQSGQIEFSVPSDFTDQKIHWLLSEETGNLHQKQLTFTQLNETASENIAGQNFKKYLLDIPNNLTLGYHMLDLRIGEQRYTSTLIVAPRTCYGPEQSSHNKMWGVAAQLYSLKSERNFGMGDFSDLAKLTQLASEQGASSIGLNPLHPLFPANPAHISPYSPTSRSFLNTLYIDVTAVAEINDNAEIRAQIESADFKQKVAELQQKELIDYVGVANLKRPILEKLYQTFVEQHLSQASARARLFNDFCEEMAEALHNLCIYDALYEHFHTLDNTVYGWKQWPSAYQNPNSAEVHAFAENHKERVTFFKYCQWLADQQLGGVAKLAKQKGMPLGLYLDLAVGCDGSGAEVWAEQDIFVSGAGVGCPPDLLNQLGQDWGLTPINPFALRQKAFKPFVEALRNNMRHAGALRIDHVFGLMRQYWIAPGQDARSGAYVKFPLDDLLRIIALESRRSNCVVIGEDLGTTPAGFGDIASQAKMLSYKVLYFENHADASYIKAADYPEHCMVTVSTHDLPTIKGWWQGNDLKWRTELDLYPSEEMRIKEKDGRVIERRELLKRLEAEGLYCAKDVDVTDSPIMTDELAIAIQSFLASTPGALFMIPLEDLLGLTEQVNIPGTTWQHPNWLRKLPIELDALFNQGYSEKLVAAVKHYR</sequence>
<dbReference type="STRING" id="1328313.DS2_17367"/>
<dbReference type="Pfam" id="PF02446">
    <property type="entry name" value="Glyco_hydro_77"/>
    <property type="match status" value="1"/>
</dbReference>
<dbReference type="Gene3D" id="3.20.20.80">
    <property type="entry name" value="Glycosidases"/>
    <property type="match status" value="1"/>
</dbReference>
<gene>
    <name evidence="12" type="ORF">DS2_17367</name>
</gene>
<keyword evidence="13" id="KW-1185">Reference proteome</keyword>
<evidence type="ECO:0000256" key="6">
    <source>
        <dbReference type="ARBA" id="ARBA00022679"/>
    </source>
</evidence>
<evidence type="ECO:0000259" key="11">
    <source>
        <dbReference type="Pfam" id="PF21226"/>
    </source>
</evidence>
<evidence type="ECO:0000313" key="12">
    <source>
        <dbReference type="EMBL" id="EWH08459.1"/>
    </source>
</evidence>
<organism evidence="12 13">
    <name type="scientific">Catenovulum agarivorans DS-2</name>
    <dbReference type="NCBI Taxonomy" id="1328313"/>
    <lineage>
        <taxon>Bacteria</taxon>
        <taxon>Pseudomonadati</taxon>
        <taxon>Pseudomonadota</taxon>
        <taxon>Gammaproteobacteria</taxon>
        <taxon>Alteromonadales</taxon>
        <taxon>Alteromonadaceae</taxon>
        <taxon>Catenovulum</taxon>
    </lineage>
</organism>
<keyword evidence="6 10" id="KW-0808">Transferase</keyword>
<evidence type="ECO:0000256" key="3">
    <source>
        <dbReference type="ARBA" id="ARBA00012560"/>
    </source>
</evidence>
<evidence type="ECO:0000256" key="4">
    <source>
        <dbReference type="ARBA" id="ARBA00020295"/>
    </source>
</evidence>